<feature type="region of interest" description="Disordered" evidence="1">
    <location>
        <begin position="1"/>
        <end position="128"/>
    </location>
</feature>
<evidence type="ECO:0000256" key="1">
    <source>
        <dbReference type="SAM" id="MobiDB-lite"/>
    </source>
</evidence>
<organism evidence="2 3">
    <name type="scientific">Pycnoporus cinnabarinus</name>
    <name type="common">Cinnabar-red polypore</name>
    <name type="synonym">Trametes cinnabarina</name>
    <dbReference type="NCBI Taxonomy" id="5643"/>
    <lineage>
        <taxon>Eukaryota</taxon>
        <taxon>Fungi</taxon>
        <taxon>Dikarya</taxon>
        <taxon>Basidiomycota</taxon>
        <taxon>Agaricomycotina</taxon>
        <taxon>Agaricomycetes</taxon>
        <taxon>Polyporales</taxon>
        <taxon>Polyporaceae</taxon>
        <taxon>Trametes</taxon>
    </lineage>
</organism>
<proteinExistence type="predicted"/>
<feature type="compositionally biased region" description="Basic and acidic residues" evidence="1">
    <location>
        <begin position="59"/>
        <end position="71"/>
    </location>
</feature>
<sequence length="317" mass="33428">MPGIRSSTRGRRQESRDLTTSFKPTALPFHRHGQGRDKDEDLDANNVFGNHASGSQGDDASHEDNSGDSSKDGGSGGNSDSDKSDPSNASQSSGGADGKSNSGIPGSNGSNDDQGHEDSFPGFCGAAPNPIPLDPSQCVFVNENDGRLKYGPGWTLATSDPSGERRTSHSTSTNGSSVVVDFNSTSIIVFGTVPQSNATFAPPSASYSIDGRRPIELMLPIASMCIPNQQLFRSPELPHGAHNLTISVTTLNGTSYTLDYLWFCTDKPTQSSNSTGVETKAVTKGDNMVFGPAQEAEPQIAPATYRREPSEQLAALE</sequence>
<feature type="compositionally biased region" description="Low complexity" evidence="1">
    <location>
        <begin position="98"/>
        <end position="111"/>
    </location>
</feature>
<accession>A0A060S9A6</accession>
<dbReference type="OrthoDB" id="3006363at2759"/>
<evidence type="ECO:0000313" key="2">
    <source>
        <dbReference type="EMBL" id="CDO71097.1"/>
    </source>
</evidence>
<dbReference type="EMBL" id="CCBP010000097">
    <property type="protein sequence ID" value="CDO71097.1"/>
    <property type="molecule type" value="Genomic_DNA"/>
</dbReference>
<name>A0A060S9A6_PYCCI</name>
<feature type="region of interest" description="Disordered" evidence="1">
    <location>
        <begin position="150"/>
        <end position="175"/>
    </location>
</feature>
<dbReference type="AlphaFoldDB" id="A0A060S9A6"/>
<dbReference type="Proteomes" id="UP000029665">
    <property type="component" value="Unassembled WGS sequence"/>
</dbReference>
<evidence type="ECO:0000313" key="3">
    <source>
        <dbReference type="Proteomes" id="UP000029665"/>
    </source>
</evidence>
<dbReference type="HOGENOM" id="CLU_877563_0_0_1"/>
<protein>
    <submittedName>
        <fullName evidence="2">Uncharacterized protein</fullName>
    </submittedName>
</protein>
<dbReference type="Gene3D" id="2.60.120.260">
    <property type="entry name" value="Galactose-binding domain-like"/>
    <property type="match status" value="1"/>
</dbReference>
<gene>
    <name evidence="2" type="ORF">BN946_scf184844.g101</name>
</gene>
<keyword evidence="3" id="KW-1185">Reference proteome</keyword>
<comment type="caution">
    <text evidence="2">The sequence shown here is derived from an EMBL/GenBank/DDBJ whole genome shotgun (WGS) entry which is preliminary data.</text>
</comment>
<reference evidence="2" key="1">
    <citation type="submission" date="2014-01" db="EMBL/GenBank/DDBJ databases">
        <title>The genome of the white-rot fungus Pycnoporus cinnabarinus: a basidiomycete model with a versatile arsenal for lignocellulosic biomass breakdown.</title>
        <authorList>
            <person name="Levasseur A."/>
            <person name="Lomascolo A."/>
            <person name="Ruiz-Duenas F.J."/>
            <person name="Uzan E."/>
            <person name="Piumi F."/>
            <person name="Kues U."/>
            <person name="Ram A.F.J."/>
            <person name="Murat C."/>
            <person name="Haon M."/>
            <person name="Benoit I."/>
            <person name="Arfi Y."/>
            <person name="Chevret D."/>
            <person name="Drula E."/>
            <person name="Kwon M.J."/>
            <person name="Gouret P."/>
            <person name="Lesage-Meessen L."/>
            <person name="Lombard V."/>
            <person name="Mariette J."/>
            <person name="Noirot C."/>
            <person name="Park J."/>
            <person name="Patyshakuliyeva A."/>
            <person name="Wieneger R.A.B."/>
            <person name="Wosten H.A.B."/>
            <person name="Martin F."/>
            <person name="Coutinho P.M."/>
            <person name="de Vries R."/>
            <person name="Martinez A.T."/>
            <person name="Klopp C."/>
            <person name="Pontarotti P."/>
            <person name="Henrissat B."/>
            <person name="Record E."/>
        </authorList>
    </citation>
    <scope>NUCLEOTIDE SEQUENCE [LARGE SCALE GENOMIC DNA]</scope>
    <source>
        <strain evidence="2">BRFM137</strain>
    </source>
</reference>